<feature type="region of interest" description="Disordered" evidence="1">
    <location>
        <begin position="252"/>
        <end position="271"/>
    </location>
</feature>
<feature type="chain" id="PRO_5014625966" evidence="2">
    <location>
        <begin position="23"/>
        <end position="838"/>
    </location>
</feature>
<accession>A0A2N3L0G0</accession>
<dbReference type="Proteomes" id="UP000233332">
    <property type="component" value="Unassembled WGS sequence"/>
</dbReference>
<dbReference type="InterPro" id="IPR006624">
    <property type="entry name" value="Beta-propeller_rpt_TECPR"/>
</dbReference>
<keyword evidence="4" id="KW-1185">Reference proteome</keyword>
<feature type="region of interest" description="Disordered" evidence="1">
    <location>
        <begin position="296"/>
        <end position="323"/>
    </location>
</feature>
<proteinExistence type="predicted"/>
<sequence length="838" mass="89964">MKRCFRVLVSGIWFLWAGLAVAQEGNSSSWVQLPGTAVDIAINEDGQAYSVGLDGVPWRWDKAEQRWRQMSGKFARISAAIGNRPWAINALGELSQYNGLWWEPREVDVLDVAADTQGNVYIAKINGDIWKWYALRNEWQPIAGTAKRLAIGKSGLPWAITDAAKVRAYDGDVWRTYPGRARDIAFGATDVVAMADDAGLVRIWLAARKRWEIIDGVKDVVSLAVTPQGNIWAVRNDGLIFANGGLTIDDSSDEATDLSATVPRPKEAKPPVNVATDAVAEVAAAPVDVAPSAVAPDVVVPDSSNTETTSSGGGSGGNDTFTDPVTVTTTDAIVFVNTLKSAASLAIGGDGSVFGLDGAGGVLRWSNRRNDFESFPGELVRITVDREGNPWGISALGRVFRHTGTLWKQITGATGSDISAGYDGTVLLTNAAGRIFRLNEAQTRFEMISGTGASLIAAGPDGTPWIVRSDRLVSRCDTNPCKVYAQKAKSISVGPDNSVYIVSTNNLLMRLDQDGKFNRVQTPGHTPASVAVGPMGYPWVVSDKGIALSSKFFDRDEGSDLMVANATSGDTVGTGETEQVVSTEASGIVFRKNMRFTTVPMDQRTSAGQVATASDGSVIIGGGSQEFEKYDERRKKFVQFSSNLVDSSRTFSAIDIAPNGDVWAIATSMTAELYRERDQVVKEYSVSGFSPSEVTVAPDGTVYVTFRSGSDTYLYSKAENSEEFKRFNNFSQVHVAGAGPGNDIWIVDKDNLVRQWTGSSFEVRPKRGSQEASSIDVGANGTVYIRDTNNSALRKWNGANDSFDEVNNAPVGSIAVDADGRPWIATGGSSPTISRARD</sequence>
<dbReference type="RefSeq" id="WP_101305036.1">
    <property type="nucleotide sequence ID" value="NZ_NXGX01000017.1"/>
</dbReference>
<comment type="caution">
    <text evidence="3">The sequence shown here is derived from an EMBL/GenBank/DDBJ whole genome shotgun (WGS) entry which is preliminary data.</text>
</comment>
<dbReference type="SUPFAM" id="SSF63829">
    <property type="entry name" value="Calcium-dependent phosphotriesterase"/>
    <property type="match status" value="2"/>
</dbReference>
<evidence type="ECO:0000313" key="3">
    <source>
        <dbReference type="EMBL" id="PKR56283.1"/>
    </source>
</evidence>
<evidence type="ECO:0000256" key="2">
    <source>
        <dbReference type="SAM" id="SignalP"/>
    </source>
</evidence>
<dbReference type="Gene3D" id="2.130.10.10">
    <property type="entry name" value="YVTN repeat-like/Quinoprotein amine dehydrogenase"/>
    <property type="match status" value="2"/>
</dbReference>
<evidence type="ECO:0000313" key="4">
    <source>
        <dbReference type="Proteomes" id="UP000233332"/>
    </source>
</evidence>
<name>A0A2N3L0G0_9PROT</name>
<keyword evidence="2" id="KW-0732">Signal</keyword>
<feature type="compositionally biased region" description="Low complexity" evidence="1">
    <location>
        <begin position="296"/>
        <end position="310"/>
    </location>
</feature>
<gene>
    <name evidence="3" type="ORF">COO92_21740</name>
</gene>
<dbReference type="SMART" id="SM00706">
    <property type="entry name" value="TECPR"/>
    <property type="match status" value="6"/>
</dbReference>
<organism evidence="3 4">
    <name type="scientific">Thalassospira lohafexi</name>
    <dbReference type="NCBI Taxonomy" id="744227"/>
    <lineage>
        <taxon>Bacteria</taxon>
        <taxon>Pseudomonadati</taxon>
        <taxon>Pseudomonadota</taxon>
        <taxon>Alphaproteobacteria</taxon>
        <taxon>Rhodospirillales</taxon>
        <taxon>Thalassospiraceae</taxon>
        <taxon>Thalassospira</taxon>
    </lineage>
</organism>
<dbReference type="EMBL" id="NXGX01000017">
    <property type="protein sequence ID" value="PKR56283.1"/>
    <property type="molecule type" value="Genomic_DNA"/>
</dbReference>
<reference evidence="3 4" key="1">
    <citation type="submission" date="2017-09" db="EMBL/GenBank/DDBJ databases">
        <title>Biodiversity and function of Thalassospira species in the particle-attached aromatic-hydrocarbon-degrading consortia from the surface seawater of the China South Sea.</title>
        <authorList>
            <person name="Dong C."/>
            <person name="Lai Q."/>
            <person name="Shao Z."/>
        </authorList>
    </citation>
    <scope>NUCLEOTIDE SEQUENCE [LARGE SCALE GENOMIC DNA]</scope>
    <source>
        <strain evidence="3 4">139Z-12</strain>
    </source>
</reference>
<feature type="signal peptide" evidence="2">
    <location>
        <begin position="1"/>
        <end position="22"/>
    </location>
</feature>
<dbReference type="InterPro" id="IPR015943">
    <property type="entry name" value="WD40/YVTN_repeat-like_dom_sf"/>
</dbReference>
<evidence type="ECO:0000256" key="1">
    <source>
        <dbReference type="SAM" id="MobiDB-lite"/>
    </source>
</evidence>
<dbReference type="SUPFAM" id="SSF101898">
    <property type="entry name" value="NHL repeat"/>
    <property type="match status" value="1"/>
</dbReference>
<dbReference type="AlphaFoldDB" id="A0A2N3L0G0"/>
<protein>
    <submittedName>
        <fullName evidence="3">Uncharacterized protein</fullName>
    </submittedName>
</protein>